<keyword evidence="9" id="KW-0739">Sodium transport</keyword>
<dbReference type="PATRIC" id="fig|1872076.5.peg.4892"/>
<dbReference type="PANTHER" id="PTHR43269:SF2">
    <property type="entry name" value="SODIUM_PROTON ANTIPORTER 1-RELATED"/>
    <property type="match status" value="1"/>
</dbReference>
<comment type="subcellular location">
    <subcellularLocation>
        <location evidence="1">Membrane</location>
        <topology evidence="1">Multi-pass membrane protein</topology>
    </subcellularLocation>
</comment>
<keyword evidence="3" id="KW-0050">Antiport</keyword>
<evidence type="ECO:0000256" key="11">
    <source>
        <dbReference type="SAM" id="Phobius"/>
    </source>
</evidence>
<keyword evidence="2" id="KW-0813">Transport</keyword>
<reference evidence="13 14" key="1">
    <citation type="submission" date="2016-07" db="EMBL/GenBank/DDBJ databases">
        <title>Draft genome of Scalindua rubra, obtained from a brine-seawater interface in the Red Sea, sheds light on salt adaptation in anammox bacteria.</title>
        <authorList>
            <person name="Speth D.R."/>
            <person name="Lagkouvardos I."/>
            <person name="Wang Y."/>
            <person name="Qian P.-Y."/>
            <person name="Dutilh B.E."/>
            <person name="Jetten M.S."/>
        </authorList>
    </citation>
    <scope>NUCLEOTIDE SEQUENCE [LARGE SCALE GENOMIC DNA]</scope>
    <source>
        <strain evidence="13">BSI-1</strain>
    </source>
</reference>
<keyword evidence="5 11" id="KW-1133">Transmembrane helix</keyword>
<feature type="transmembrane region" description="Helical" evidence="11">
    <location>
        <begin position="37"/>
        <end position="53"/>
    </location>
</feature>
<feature type="transmembrane region" description="Helical" evidence="11">
    <location>
        <begin position="212"/>
        <end position="232"/>
    </location>
</feature>
<proteinExistence type="inferred from homology"/>
<feature type="transmembrane region" description="Helical" evidence="11">
    <location>
        <begin position="331"/>
        <end position="349"/>
    </location>
</feature>
<dbReference type="Pfam" id="PF03600">
    <property type="entry name" value="CitMHS"/>
    <property type="match status" value="1"/>
</dbReference>
<dbReference type="InterPro" id="IPR045016">
    <property type="entry name" value="NhaD-like"/>
</dbReference>
<evidence type="ECO:0000256" key="7">
    <source>
        <dbReference type="ARBA" id="ARBA00023065"/>
    </source>
</evidence>
<feature type="transmembrane region" description="Helical" evidence="11">
    <location>
        <begin position="369"/>
        <end position="387"/>
    </location>
</feature>
<keyword evidence="6" id="KW-0915">Sodium</keyword>
<dbReference type="AlphaFoldDB" id="A0A1E3X598"/>
<feature type="transmembrane region" description="Helical" evidence="11">
    <location>
        <begin position="438"/>
        <end position="456"/>
    </location>
</feature>
<dbReference type="GO" id="GO:0016020">
    <property type="term" value="C:membrane"/>
    <property type="evidence" value="ECO:0007669"/>
    <property type="project" value="UniProtKB-SubCell"/>
</dbReference>
<comment type="similarity">
    <text evidence="10">Belongs to the NhaD Na(+)/H(+) (TC 2.A.62) antiporter family.</text>
</comment>
<evidence type="ECO:0000313" key="14">
    <source>
        <dbReference type="Proteomes" id="UP000094056"/>
    </source>
</evidence>
<evidence type="ECO:0000256" key="10">
    <source>
        <dbReference type="ARBA" id="ARBA00025753"/>
    </source>
</evidence>
<dbReference type="Proteomes" id="UP000094056">
    <property type="component" value="Unassembled WGS sequence"/>
</dbReference>
<keyword evidence="8 11" id="KW-0472">Membrane</keyword>
<evidence type="ECO:0000313" key="13">
    <source>
        <dbReference type="EMBL" id="ODS30787.1"/>
    </source>
</evidence>
<evidence type="ECO:0000256" key="9">
    <source>
        <dbReference type="ARBA" id="ARBA00023201"/>
    </source>
</evidence>
<evidence type="ECO:0000256" key="4">
    <source>
        <dbReference type="ARBA" id="ARBA00022692"/>
    </source>
</evidence>
<evidence type="ECO:0000256" key="2">
    <source>
        <dbReference type="ARBA" id="ARBA00022448"/>
    </source>
</evidence>
<comment type="caution">
    <text evidence="13">The sequence shown here is derived from an EMBL/GenBank/DDBJ whole genome shotgun (WGS) entry which is preliminary data.</text>
</comment>
<sequence>MNLINTWVGYLTLLLFIIAYMLVVFEEKIHLRKSKPVVLIGCLMWLFIGVYEIKHEAHHASIYSYKEGSTVHFEVRHEGGALDFVEHLIAEIGALFFFLLVAMTYINTLSSLNVFQALRAWLISKGLGFRALFWATGIITFFLSPLADNLTSALLMSTVALAVSDGNRKFIVPTFVGIIVAANAGGAWSPFGDITTLMVWTRGMVETQTFCYLMIPSVVNYIVPALIMSFFIPKGNPSGGKEMIAMKPGAKRCMLFFALTIATAVSFHQFLDLPPFLGMMTGLGYLMFAQYYMKKWGEKNFLEKIGLEHERRKVSRYEFFKQVEQVEFDTLLFFFGVLTAVGALSYVGYLSLVGGGFYEFIGYTSANTAVGVLSAIVDNIPIMYAVLNMDLAMGVDQWLLVTLTAGVGGSLLSIGSAAGVAVMGVNRENYTFLSHLKWTPAIALGYAASIFTWWLVTMGMR</sequence>
<dbReference type="GO" id="GO:0006814">
    <property type="term" value="P:sodium ion transport"/>
    <property type="evidence" value="ECO:0007669"/>
    <property type="project" value="UniProtKB-KW"/>
</dbReference>
<feature type="transmembrane region" description="Helical" evidence="11">
    <location>
        <begin position="276"/>
        <end position="293"/>
    </location>
</feature>
<name>A0A1E3X598_9BACT</name>
<feature type="transmembrane region" description="Helical" evidence="11">
    <location>
        <begin position="92"/>
        <end position="115"/>
    </location>
</feature>
<keyword evidence="4 11" id="KW-0812">Transmembrane</keyword>
<evidence type="ECO:0000259" key="12">
    <source>
        <dbReference type="Pfam" id="PF03600"/>
    </source>
</evidence>
<evidence type="ECO:0000256" key="1">
    <source>
        <dbReference type="ARBA" id="ARBA00004141"/>
    </source>
</evidence>
<keyword evidence="7" id="KW-0406">Ion transport</keyword>
<organism evidence="13 14">
    <name type="scientific">Candidatus Scalindua rubra</name>
    <dbReference type="NCBI Taxonomy" id="1872076"/>
    <lineage>
        <taxon>Bacteria</taxon>
        <taxon>Pseudomonadati</taxon>
        <taxon>Planctomycetota</taxon>
        <taxon>Candidatus Brocadiia</taxon>
        <taxon>Candidatus Brocadiales</taxon>
        <taxon>Candidatus Scalinduaceae</taxon>
        <taxon>Candidatus Scalindua</taxon>
    </lineage>
</organism>
<dbReference type="EMBL" id="MAYW01000176">
    <property type="protein sequence ID" value="ODS30787.1"/>
    <property type="molecule type" value="Genomic_DNA"/>
</dbReference>
<gene>
    <name evidence="13" type="primary">nhaD_1</name>
    <name evidence="13" type="ORF">SCARUB_04096</name>
</gene>
<protein>
    <submittedName>
        <fullName evidence="13">Na(+)/H(+) antiporter NhaD</fullName>
    </submittedName>
</protein>
<feature type="transmembrane region" description="Helical" evidence="11">
    <location>
        <begin position="127"/>
        <end position="147"/>
    </location>
</feature>
<dbReference type="PANTHER" id="PTHR43269">
    <property type="entry name" value="SODIUM/PROTON ANTIPORTER 1-RELATED"/>
    <property type="match status" value="1"/>
</dbReference>
<dbReference type="GO" id="GO:0015297">
    <property type="term" value="F:antiporter activity"/>
    <property type="evidence" value="ECO:0007669"/>
    <property type="project" value="UniProtKB-KW"/>
</dbReference>
<accession>A0A1E3X598</accession>
<evidence type="ECO:0000256" key="3">
    <source>
        <dbReference type="ARBA" id="ARBA00022449"/>
    </source>
</evidence>
<evidence type="ECO:0000256" key="8">
    <source>
        <dbReference type="ARBA" id="ARBA00023136"/>
    </source>
</evidence>
<feature type="domain" description="Citrate transporter-like" evidence="12">
    <location>
        <begin position="20"/>
        <end position="406"/>
    </location>
</feature>
<evidence type="ECO:0000256" key="6">
    <source>
        <dbReference type="ARBA" id="ARBA00023053"/>
    </source>
</evidence>
<dbReference type="InterPro" id="IPR004680">
    <property type="entry name" value="Cit_transptr-like_dom"/>
</dbReference>
<feature type="transmembrane region" description="Helical" evidence="11">
    <location>
        <begin position="6"/>
        <end position="25"/>
    </location>
</feature>
<evidence type="ECO:0000256" key="5">
    <source>
        <dbReference type="ARBA" id="ARBA00022989"/>
    </source>
</evidence>
<feature type="transmembrane region" description="Helical" evidence="11">
    <location>
        <begin position="399"/>
        <end position="426"/>
    </location>
</feature>
<dbReference type="NCBIfam" id="NF038006">
    <property type="entry name" value="NhaD_1"/>
    <property type="match status" value="1"/>
</dbReference>